<comment type="caution">
    <text evidence="2">The sequence shown here is derived from an EMBL/GenBank/DDBJ whole genome shotgun (WGS) entry which is preliminary data.</text>
</comment>
<dbReference type="InterPro" id="IPR053135">
    <property type="entry name" value="AKR2_Oxidoreductase"/>
</dbReference>
<dbReference type="PATRIC" id="fig|52689.4.peg.260"/>
<dbReference type="GO" id="GO:0016491">
    <property type="term" value="F:oxidoreductase activity"/>
    <property type="evidence" value="ECO:0007669"/>
    <property type="project" value="InterPro"/>
</dbReference>
<organism evidence="2 3">
    <name type="scientific">Acetobacterium bakii</name>
    <dbReference type="NCBI Taxonomy" id="52689"/>
    <lineage>
        <taxon>Bacteria</taxon>
        <taxon>Bacillati</taxon>
        <taxon>Bacillota</taxon>
        <taxon>Clostridia</taxon>
        <taxon>Eubacteriales</taxon>
        <taxon>Eubacteriaceae</taxon>
        <taxon>Acetobacterium</taxon>
    </lineage>
</organism>
<dbReference type="OrthoDB" id="9773828at2"/>
<dbReference type="AlphaFoldDB" id="A0A0L6U2B0"/>
<evidence type="ECO:0000313" key="3">
    <source>
        <dbReference type="Proteomes" id="UP000036873"/>
    </source>
</evidence>
<dbReference type="Gene3D" id="3.20.20.100">
    <property type="entry name" value="NADP-dependent oxidoreductase domain"/>
    <property type="match status" value="1"/>
</dbReference>
<keyword evidence="3" id="KW-1185">Reference proteome</keyword>
<dbReference type="Pfam" id="PF00248">
    <property type="entry name" value="Aldo_ket_red"/>
    <property type="match status" value="1"/>
</dbReference>
<dbReference type="STRING" id="52689.AKG39_05845"/>
<proteinExistence type="predicted"/>
<reference evidence="3" key="1">
    <citation type="submission" date="2015-07" db="EMBL/GenBank/DDBJ databases">
        <title>Draft genome sequence of Acetobacterium bakii DSM 8293, a potential psychrophilic chemical producer through syngas fermentation.</title>
        <authorList>
            <person name="Song Y."/>
            <person name="Hwang S."/>
            <person name="Cho B.-K."/>
        </authorList>
    </citation>
    <scope>NUCLEOTIDE SEQUENCE [LARGE SCALE GENOMIC DNA]</scope>
    <source>
        <strain evidence="3">DSM 8239</strain>
    </source>
</reference>
<feature type="domain" description="NADP-dependent oxidoreductase" evidence="1">
    <location>
        <begin position="4"/>
        <end position="283"/>
    </location>
</feature>
<dbReference type="PANTHER" id="PTHR43312">
    <property type="entry name" value="D-THREO-ALDOSE 1-DEHYDROGENASE"/>
    <property type="match status" value="1"/>
</dbReference>
<dbReference type="SUPFAM" id="SSF51430">
    <property type="entry name" value="NAD(P)-linked oxidoreductase"/>
    <property type="match status" value="1"/>
</dbReference>
<protein>
    <recommendedName>
        <fullName evidence="1">NADP-dependent oxidoreductase domain-containing protein</fullName>
    </recommendedName>
</protein>
<dbReference type="CDD" id="cd19097">
    <property type="entry name" value="AKR_unchar"/>
    <property type="match status" value="1"/>
</dbReference>
<evidence type="ECO:0000313" key="2">
    <source>
        <dbReference type="EMBL" id="KNZ42659.1"/>
    </source>
</evidence>
<dbReference type="Proteomes" id="UP000036873">
    <property type="component" value="Unassembled WGS sequence"/>
</dbReference>
<gene>
    <name evidence="2" type="ORF">AKG39_05845</name>
</gene>
<dbReference type="PANTHER" id="PTHR43312:SF1">
    <property type="entry name" value="NADP-DEPENDENT OXIDOREDUCTASE DOMAIN-CONTAINING PROTEIN"/>
    <property type="match status" value="1"/>
</dbReference>
<sequence length="300" mass="34177">MNNRLCLGTVQFGLDYGVNNKKGKPSKDHVFEMLDIAVDRGLQYFDTAAAYGNAEELIGEYVASRGIKNKLEIISKLKPNLIDTNSKSPETVVEKEIINSLKKMNLEALNGYLLHTPTDFYNSEIMEGLVRSKEKGLVKNIGVSIYEFSHAMDVVSSDSVDYIQVPYSIFDQRMDRDLFFQKAKGNNVKVFARSAFLQGLLVMDGDSLPHHLEHAKRYLKIYEEILNKYRMTKIEGAIHFSYDNPNIDYVVFGVDNKEQLIKNLDIVDKNEINKDYLNSIKAALSNIEESIIFPSLWAKK</sequence>
<evidence type="ECO:0000259" key="1">
    <source>
        <dbReference type="Pfam" id="PF00248"/>
    </source>
</evidence>
<dbReference type="InterPro" id="IPR036812">
    <property type="entry name" value="NAD(P)_OxRdtase_dom_sf"/>
</dbReference>
<name>A0A0L6U2B0_9FIRM</name>
<dbReference type="PRINTS" id="PR00069">
    <property type="entry name" value="ALDKETRDTASE"/>
</dbReference>
<accession>A0A0L6U2B0</accession>
<dbReference type="InterPro" id="IPR020471">
    <property type="entry name" value="AKR"/>
</dbReference>
<dbReference type="InterPro" id="IPR023210">
    <property type="entry name" value="NADP_OxRdtase_dom"/>
</dbReference>
<dbReference type="EMBL" id="LGYO01000011">
    <property type="protein sequence ID" value="KNZ42659.1"/>
    <property type="molecule type" value="Genomic_DNA"/>
</dbReference>
<dbReference type="RefSeq" id="WP_050739426.1">
    <property type="nucleotide sequence ID" value="NZ_LGYO01000011.1"/>
</dbReference>